<feature type="domain" description="Transcription regulator PadR N-terminal" evidence="1">
    <location>
        <begin position="29"/>
        <end position="99"/>
    </location>
</feature>
<dbReference type="InterPro" id="IPR036390">
    <property type="entry name" value="WH_DNA-bd_sf"/>
</dbReference>
<dbReference type="InterPro" id="IPR005149">
    <property type="entry name" value="Tscrpt_reg_PadR_N"/>
</dbReference>
<dbReference type="InterPro" id="IPR052509">
    <property type="entry name" value="Metal_resp_DNA-bind_regulator"/>
</dbReference>
<protein>
    <submittedName>
        <fullName evidence="2">PadR family transcriptional regulator</fullName>
    </submittedName>
</protein>
<dbReference type="Proteomes" id="UP001162741">
    <property type="component" value="Chromosome"/>
</dbReference>
<organism evidence="2 3">
    <name type="scientific">Chitinophaga horti</name>
    <dbReference type="NCBI Taxonomy" id="2920382"/>
    <lineage>
        <taxon>Bacteria</taxon>
        <taxon>Pseudomonadati</taxon>
        <taxon>Bacteroidota</taxon>
        <taxon>Chitinophagia</taxon>
        <taxon>Chitinophagales</taxon>
        <taxon>Chitinophagaceae</taxon>
        <taxon>Chitinophaga</taxon>
    </lineage>
</organism>
<keyword evidence="3" id="KW-1185">Reference proteome</keyword>
<dbReference type="SUPFAM" id="SSF46785">
    <property type="entry name" value="Winged helix' DNA-binding domain"/>
    <property type="match status" value="1"/>
</dbReference>
<dbReference type="PANTHER" id="PTHR33169">
    <property type="entry name" value="PADR-FAMILY TRANSCRIPTIONAL REGULATOR"/>
    <property type="match status" value="1"/>
</dbReference>
<name>A0ABY6J2A1_9BACT</name>
<evidence type="ECO:0000259" key="1">
    <source>
        <dbReference type="Pfam" id="PF03551"/>
    </source>
</evidence>
<dbReference type="PANTHER" id="PTHR33169:SF14">
    <property type="entry name" value="TRANSCRIPTIONAL REGULATOR RV3488"/>
    <property type="match status" value="1"/>
</dbReference>
<dbReference type="Gene3D" id="1.10.10.10">
    <property type="entry name" value="Winged helix-like DNA-binding domain superfamily/Winged helix DNA-binding domain"/>
    <property type="match status" value="1"/>
</dbReference>
<sequence length="118" mass="14100">MDNENKPNAYFITRWQSQIKKGLFEYIIMLLLQTKERYGYELISEIKKLADMDIAEGTIYPLLSRLKKEKLVDSRWVEMEEGVPRKYYKLTDQGNEYLEAMYQYLGELMQAISDIKKI</sequence>
<dbReference type="RefSeq" id="WP_264281693.1">
    <property type="nucleotide sequence ID" value="NZ_CP107006.1"/>
</dbReference>
<dbReference type="Pfam" id="PF03551">
    <property type="entry name" value="PadR"/>
    <property type="match status" value="1"/>
</dbReference>
<reference evidence="2" key="1">
    <citation type="submission" date="2022-10" db="EMBL/GenBank/DDBJ databases">
        <title>Chitinophaga sp. nov., isolated from soil.</title>
        <authorList>
            <person name="Jeon C.O."/>
        </authorList>
    </citation>
    <scope>NUCLEOTIDE SEQUENCE</scope>
    <source>
        <strain evidence="2">R8</strain>
    </source>
</reference>
<evidence type="ECO:0000313" key="3">
    <source>
        <dbReference type="Proteomes" id="UP001162741"/>
    </source>
</evidence>
<dbReference type="EMBL" id="CP107006">
    <property type="protein sequence ID" value="UYQ93655.1"/>
    <property type="molecule type" value="Genomic_DNA"/>
</dbReference>
<accession>A0ABY6J2A1</accession>
<gene>
    <name evidence="2" type="ORF">MKQ68_00885</name>
</gene>
<dbReference type="InterPro" id="IPR036388">
    <property type="entry name" value="WH-like_DNA-bd_sf"/>
</dbReference>
<proteinExistence type="predicted"/>
<evidence type="ECO:0000313" key="2">
    <source>
        <dbReference type="EMBL" id="UYQ93655.1"/>
    </source>
</evidence>